<evidence type="ECO:0000313" key="8">
    <source>
        <dbReference type="EMBL" id="HIP17231.1"/>
    </source>
</evidence>
<feature type="transmembrane region" description="Helical" evidence="6">
    <location>
        <begin position="180"/>
        <end position="199"/>
    </location>
</feature>
<dbReference type="NCBIfam" id="NF006248">
    <property type="entry name" value="PRK08386.1"/>
    <property type="match status" value="1"/>
</dbReference>
<protein>
    <submittedName>
        <fullName evidence="8">Cation:proton antiporter</fullName>
    </submittedName>
</protein>
<dbReference type="AlphaFoldDB" id="A0A833DRK5"/>
<sequence>MGVLSSNREIAVSLSFILFGSVIFYSIYSIDVVEGINALYTSTYIIPNYVTAVLFDWRGFDTLGECFILINSVLVAGMVFGKGLFNRGFLKELYRDKKTCEDMDLGFTPIIKVLAIPMSIVLMLLGIVVILGGHITPGGGFQGGSLIAAAYVLAIISFGIRKCPINFSHKFLETLESFGALTFLILGLLGMAISGYYLFNVGEIYGMNPFPSPLSIAQNGSLNVGIIPYLNMAVGLKVLAGLSTITTLLISERIIFKNIKD</sequence>
<evidence type="ECO:0000256" key="5">
    <source>
        <dbReference type="ARBA" id="ARBA00023136"/>
    </source>
</evidence>
<dbReference type="NCBIfam" id="NF009229">
    <property type="entry name" value="PRK12579.1"/>
    <property type="match status" value="1"/>
</dbReference>
<dbReference type="PANTHER" id="PTHR33932">
    <property type="entry name" value="NA(+)/H(+) ANTIPORTER SUBUNIT B"/>
    <property type="match status" value="1"/>
</dbReference>
<comment type="caution">
    <text evidence="8">The sequence shown here is derived from an EMBL/GenBank/DDBJ whole genome shotgun (WGS) entry which is preliminary data.</text>
</comment>
<keyword evidence="2" id="KW-1003">Cell membrane</keyword>
<dbReference type="GO" id="GO:0005886">
    <property type="term" value="C:plasma membrane"/>
    <property type="evidence" value="ECO:0007669"/>
    <property type="project" value="UniProtKB-SubCell"/>
</dbReference>
<feature type="transmembrane region" description="Helical" evidence="6">
    <location>
        <begin position="141"/>
        <end position="160"/>
    </location>
</feature>
<evidence type="ECO:0000313" key="9">
    <source>
        <dbReference type="Proteomes" id="UP000605144"/>
    </source>
</evidence>
<keyword evidence="5 6" id="KW-0472">Membrane</keyword>
<evidence type="ECO:0000259" key="7">
    <source>
        <dbReference type="Pfam" id="PF04039"/>
    </source>
</evidence>
<evidence type="ECO:0000256" key="1">
    <source>
        <dbReference type="ARBA" id="ARBA00004651"/>
    </source>
</evidence>
<reference evidence="8" key="1">
    <citation type="journal article" date="2020" name="ISME J.">
        <title>Gammaproteobacteria mediating utilization of methyl-, sulfur- and petroleum organic compounds in deep ocean hydrothermal plumes.</title>
        <authorList>
            <person name="Zhou Z."/>
            <person name="Liu Y."/>
            <person name="Pan J."/>
            <person name="Cron B.R."/>
            <person name="Toner B.M."/>
            <person name="Anantharaman K."/>
            <person name="Breier J.A."/>
            <person name="Dick G.J."/>
            <person name="Li M."/>
        </authorList>
    </citation>
    <scope>NUCLEOTIDE SEQUENCE</scope>
    <source>
        <strain evidence="8">SZUA-1385</strain>
    </source>
</reference>
<feature type="transmembrane region" description="Helical" evidence="6">
    <location>
        <begin position="67"/>
        <end position="85"/>
    </location>
</feature>
<gene>
    <name evidence="8" type="ORF">EYG76_02870</name>
</gene>
<feature type="transmembrane region" description="Helical" evidence="6">
    <location>
        <begin position="229"/>
        <end position="250"/>
    </location>
</feature>
<dbReference type="Proteomes" id="UP000605144">
    <property type="component" value="Unassembled WGS sequence"/>
</dbReference>
<dbReference type="Pfam" id="PF04039">
    <property type="entry name" value="MnhB"/>
    <property type="match status" value="1"/>
</dbReference>
<comment type="subcellular location">
    <subcellularLocation>
        <location evidence="1">Cell membrane</location>
        <topology evidence="1">Multi-pass membrane protein</topology>
    </subcellularLocation>
</comment>
<keyword evidence="4 6" id="KW-1133">Transmembrane helix</keyword>
<feature type="transmembrane region" description="Helical" evidence="6">
    <location>
        <begin position="113"/>
        <end position="135"/>
    </location>
</feature>
<feature type="domain" description="Na+/H+ antiporter MnhB subunit-related protein" evidence="7">
    <location>
        <begin position="110"/>
        <end position="243"/>
    </location>
</feature>
<name>A0A833DRK5_9EURY</name>
<organism evidence="8 9">
    <name type="scientific">Methanothermococcus okinawensis</name>
    <dbReference type="NCBI Taxonomy" id="155863"/>
    <lineage>
        <taxon>Archaea</taxon>
        <taxon>Methanobacteriati</taxon>
        <taxon>Methanobacteriota</taxon>
        <taxon>Methanomada group</taxon>
        <taxon>Methanococci</taxon>
        <taxon>Methanococcales</taxon>
        <taxon>Methanococcaceae</taxon>
        <taxon>Methanothermococcus</taxon>
    </lineage>
</organism>
<evidence type="ECO:0000256" key="4">
    <source>
        <dbReference type="ARBA" id="ARBA00022989"/>
    </source>
</evidence>
<keyword evidence="3 6" id="KW-0812">Transmembrane</keyword>
<evidence type="ECO:0000256" key="3">
    <source>
        <dbReference type="ARBA" id="ARBA00022692"/>
    </source>
</evidence>
<evidence type="ECO:0000256" key="6">
    <source>
        <dbReference type="SAM" id="Phobius"/>
    </source>
</evidence>
<dbReference type="NCBIfam" id="NF004924">
    <property type="entry name" value="PRK06281.1"/>
    <property type="match status" value="1"/>
</dbReference>
<evidence type="ECO:0000256" key="2">
    <source>
        <dbReference type="ARBA" id="ARBA00022475"/>
    </source>
</evidence>
<accession>A0A833DRK5</accession>
<dbReference type="InterPro" id="IPR050622">
    <property type="entry name" value="CPA3_antiporter_subunitB"/>
</dbReference>
<feature type="transmembrane region" description="Helical" evidence="6">
    <location>
        <begin position="12"/>
        <end position="30"/>
    </location>
</feature>
<dbReference type="PANTHER" id="PTHR33932:SF4">
    <property type="entry name" value="NA(+)_H(+) ANTIPORTER SUBUNIT B"/>
    <property type="match status" value="1"/>
</dbReference>
<dbReference type="EMBL" id="DQSV01000055">
    <property type="protein sequence ID" value="HIP17231.1"/>
    <property type="molecule type" value="Genomic_DNA"/>
</dbReference>
<dbReference type="InterPro" id="IPR007182">
    <property type="entry name" value="MnhB"/>
</dbReference>
<proteinExistence type="predicted"/>